<comment type="caution">
    <text evidence="1">The sequence shown here is derived from an EMBL/GenBank/DDBJ whole genome shotgun (WGS) entry which is preliminary data.</text>
</comment>
<accession>A0A1C0AGB4</accession>
<organism evidence="1 2">
    <name type="scientific">Criibacterium bergeronii</name>
    <dbReference type="NCBI Taxonomy" id="1871336"/>
    <lineage>
        <taxon>Bacteria</taxon>
        <taxon>Bacillati</taxon>
        <taxon>Bacillota</taxon>
        <taxon>Clostridia</taxon>
        <taxon>Peptostreptococcales</taxon>
        <taxon>Filifactoraceae</taxon>
        <taxon>Criibacterium</taxon>
    </lineage>
</organism>
<dbReference type="RefSeq" id="WP_068913723.1">
    <property type="nucleotide sequence ID" value="NZ_MBEW02000002.1"/>
</dbReference>
<evidence type="ECO:0000313" key="2">
    <source>
        <dbReference type="Proteomes" id="UP000093352"/>
    </source>
</evidence>
<dbReference type="Proteomes" id="UP000093352">
    <property type="component" value="Unassembled WGS sequence"/>
</dbReference>
<dbReference type="AlphaFoldDB" id="A0A1C0AGB4"/>
<name>A0A1C0AGB4_9FIRM</name>
<evidence type="ECO:0008006" key="3">
    <source>
        <dbReference type="Google" id="ProtNLM"/>
    </source>
</evidence>
<dbReference type="EMBL" id="MBEW02000002">
    <property type="protein sequence ID" value="RDY22089.1"/>
    <property type="molecule type" value="Genomic_DNA"/>
</dbReference>
<proteinExistence type="predicted"/>
<keyword evidence="2" id="KW-1185">Reference proteome</keyword>
<evidence type="ECO:0000313" key="1">
    <source>
        <dbReference type="EMBL" id="RDY22089.1"/>
    </source>
</evidence>
<gene>
    <name evidence="1" type="ORF">BBG48_001735</name>
</gene>
<dbReference type="STRING" id="1871336.BBG48_07685"/>
<protein>
    <recommendedName>
        <fullName evidence="3">DUF1566 domain-containing protein</fullName>
    </recommendedName>
</protein>
<sequence>MDINLVDLGLPNGILWADRNVGANSPEDYGLHLTWGDLTHQKNYSKENYKYLKDTKYQALGDNISATPYDAATMMYGEPWRLPTLKEARDFISKKYCIFTLETLNGIEGYRVTGKKTGNSLFVPFGGIIIGKENTSATSQAVYWTAELQQTSPGTFFPCGFYLEYYEYDPYRNHWGYISPYYGATIRPVQSRIKKR</sequence>
<reference evidence="1 2" key="1">
    <citation type="journal article" date="2016" name="Genome Announc.">
        <title>Draft Genome Sequence of Criibacterium bergeronii gen. nov., sp. nov., Strain CCRI-22567T, Isolated from a Vaginal Sample from a Woman with Bacterial Vaginosis.</title>
        <authorList>
            <person name="Maheux A.F."/>
            <person name="Berube E."/>
            <person name="Boudreau D.K."/>
            <person name="Raymond F."/>
            <person name="Corbeil J."/>
            <person name="Roy P.H."/>
            <person name="Boissinot M."/>
            <person name="Omar R.F."/>
        </authorList>
    </citation>
    <scope>NUCLEOTIDE SEQUENCE [LARGE SCALE GENOMIC DNA]</scope>
    <source>
        <strain evidence="1 2">CCRI-22567</strain>
    </source>
</reference>